<feature type="domain" description="DALR anticodon binding" evidence="11">
    <location>
        <begin position="585"/>
        <end position="678"/>
    </location>
</feature>
<evidence type="ECO:0000256" key="3">
    <source>
        <dbReference type="ARBA" id="ARBA00022490"/>
    </source>
</evidence>
<dbReference type="Pfam" id="PF02092">
    <property type="entry name" value="tRNA_synt_2f"/>
    <property type="match status" value="1"/>
</dbReference>
<dbReference type="PANTHER" id="PTHR30075">
    <property type="entry name" value="GLYCYL-TRNA SYNTHETASE"/>
    <property type="match status" value="1"/>
</dbReference>
<comment type="caution">
    <text evidence="12">The sequence shown here is derived from an EMBL/GenBank/DDBJ whole genome shotgun (WGS) entry which is preliminary data.</text>
</comment>
<evidence type="ECO:0000256" key="4">
    <source>
        <dbReference type="ARBA" id="ARBA00022598"/>
    </source>
</evidence>
<protein>
    <recommendedName>
        <fullName evidence="10">Glycine--tRNA ligase beta subunit</fullName>
        <ecNumber evidence="10">6.1.1.14</ecNumber>
    </recommendedName>
    <alternativeName>
        <fullName evidence="10">Glycyl-tRNA synthetase beta subunit</fullName>
        <shortName evidence="10">GlyRS</shortName>
    </alternativeName>
</protein>
<dbReference type="EMBL" id="JACIVA010000038">
    <property type="protein sequence ID" value="MBB1096926.1"/>
    <property type="molecule type" value="Genomic_DNA"/>
</dbReference>
<comment type="subunit">
    <text evidence="10">Tetramer of two alpha and two beta subunits.</text>
</comment>
<dbReference type="PRINTS" id="PR01045">
    <property type="entry name" value="TRNASYNTHGB"/>
</dbReference>
<evidence type="ECO:0000256" key="9">
    <source>
        <dbReference type="ARBA" id="ARBA00047937"/>
    </source>
</evidence>
<dbReference type="HAMAP" id="MF_00255">
    <property type="entry name" value="Gly_tRNA_synth_beta"/>
    <property type="match status" value="1"/>
</dbReference>
<dbReference type="RefSeq" id="WP_182595557.1">
    <property type="nucleotide sequence ID" value="NZ_JACIVA010000038.1"/>
</dbReference>
<dbReference type="GO" id="GO:0006426">
    <property type="term" value="P:glycyl-tRNA aminoacylation"/>
    <property type="evidence" value="ECO:0007669"/>
    <property type="project" value="UniProtKB-UniRule"/>
</dbReference>
<reference evidence="12 13" key="1">
    <citation type="submission" date="2020-07" db="EMBL/GenBank/DDBJ databases">
        <title>Description of Limosilactobacillus balticus sp. nov., Limosilactobacillus agrestis sp. nov., Limosilactobacillus albertensis sp. nov., Limosilactobacillus rudii sp. nov., Limosilactobacillus fastidiosus sp. nov., five novel Limosilactobacillus species isolated from the vertebrate gastrointestinal tract, and proposal of 6 subspecies of Limosilactobacillus reuteri adapted to the gastrointestinal tract of specific vertebrate hosts.</title>
        <authorList>
            <person name="Li F."/>
            <person name="Cheng C."/>
            <person name="Zheng J."/>
            <person name="Quevedo R.M."/>
            <person name="Li J."/>
            <person name="Roos S."/>
            <person name="Gaenzle M.G."/>
            <person name="Walter J."/>
        </authorList>
    </citation>
    <scope>NUCLEOTIDE SEQUENCE [LARGE SCALE GENOMIC DNA]</scope>
    <source>
        <strain evidence="12 13">STM2_1</strain>
    </source>
</reference>
<evidence type="ECO:0000313" key="13">
    <source>
        <dbReference type="Proteomes" id="UP000517106"/>
    </source>
</evidence>
<evidence type="ECO:0000256" key="8">
    <source>
        <dbReference type="ARBA" id="ARBA00023146"/>
    </source>
</evidence>
<keyword evidence="6 10" id="KW-0067">ATP-binding</keyword>
<dbReference type="GO" id="GO:0006420">
    <property type="term" value="P:arginyl-tRNA aminoacylation"/>
    <property type="evidence" value="ECO:0007669"/>
    <property type="project" value="InterPro"/>
</dbReference>
<keyword evidence="8 10" id="KW-0030">Aminoacyl-tRNA synthetase</keyword>
<dbReference type="Pfam" id="PF05746">
    <property type="entry name" value="DALR_1"/>
    <property type="match status" value="1"/>
</dbReference>
<evidence type="ECO:0000256" key="2">
    <source>
        <dbReference type="ARBA" id="ARBA00008226"/>
    </source>
</evidence>
<dbReference type="PROSITE" id="PS50861">
    <property type="entry name" value="AA_TRNA_LIGASE_II_GLYAB"/>
    <property type="match status" value="1"/>
</dbReference>
<dbReference type="InterPro" id="IPR015944">
    <property type="entry name" value="Gly-tRNA-synth_bsu"/>
</dbReference>
<sequence length="692" mass="78465">MANSYLLEVGVEEMPAHVVTPSIKQLHERVAKYLEEQRIAFDEIQEFATPRRMALLIHGLSDKQPDIDESVKGPAKKIAQDADGNWTKAAVGFTRGQGATVDDIEFKNVKGVEYVFVEKHITGKSVAEVLQGLPAIITAMTFPTLMKWGYNNLQFIRPIRWLVSLLNEKVVPFSILDVEAGRTTQGHRFLGHPVEIAQADDYEEALHDDFVIADQAKRKALIKDQITEIINENNWQVDWDADLLEEVNNLVEWPTAFAGNFDQKYLALPEPVLITSMKDNQRFFCVRDENGKLLSHFISVRNGNTDYLDNVIKGNERVLVPRLEDAQFFYQEDQKLTIDEYVERLKKVSFHDKISSMYDKMQRVAVIARLIGQQLNFSNEELADLDRAAHIYKFDLTTQMVGEFAELQGVMGEIYAKLFGEKNDVATAIREHYMPISAEGELPQTKIGAALAIADKLDSILSFFAVDMIPSGSNDPYALRRQAFGIVRIIADRGWHLPLLNVQQEIITALTNANIEISFDLNKNSDQVRAFFLDRVKQLFHGQKIRHDIIDTATDTDQDDIANILESVEAINSSKDDKNFKEDIEALTRVLRIAKKNKLATTELTVEPSLFANPSESKMYAAVTELTKNTEKRSIRENFTALRSLAPVINEYFDENMIMDKDENIRNNRLSQLSILANQAALIGNLDNLIVK</sequence>
<dbReference type="GO" id="GO:0004814">
    <property type="term" value="F:arginine-tRNA ligase activity"/>
    <property type="evidence" value="ECO:0007669"/>
    <property type="project" value="InterPro"/>
</dbReference>
<name>A0A7W3UJW1_9LACO</name>
<comment type="subcellular location">
    <subcellularLocation>
        <location evidence="1 10">Cytoplasm</location>
    </subcellularLocation>
</comment>
<evidence type="ECO:0000256" key="5">
    <source>
        <dbReference type="ARBA" id="ARBA00022741"/>
    </source>
</evidence>
<dbReference type="GO" id="GO:0004820">
    <property type="term" value="F:glycine-tRNA ligase activity"/>
    <property type="evidence" value="ECO:0007669"/>
    <property type="project" value="UniProtKB-UniRule"/>
</dbReference>
<keyword evidence="4 10" id="KW-0436">Ligase</keyword>
<comment type="similarity">
    <text evidence="2 10">Belongs to the class-II aminoacyl-tRNA synthetase family.</text>
</comment>
<evidence type="ECO:0000256" key="6">
    <source>
        <dbReference type="ARBA" id="ARBA00022840"/>
    </source>
</evidence>
<comment type="catalytic activity">
    <reaction evidence="9 10">
        <text>tRNA(Gly) + glycine + ATP = glycyl-tRNA(Gly) + AMP + diphosphate</text>
        <dbReference type="Rhea" id="RHEA:16013"/>
        <dbReference type="Rhea" id="RHEA-COMP:9664"/>
        <dbReference type="Rhea" id="RHEA-COMP:9683"/>
        <dbReference type="ChEBI" id="CHEBI:30616"/>
        <dbReference type="ChEBI" id="CHEBI:33019"/>
        <dbReference type="ChEBI" id="CHEBI:57305"/>
        <dbReference type="ChEBI" id="CHEBI:78442"/>
        <dbReference type="ChEBI" id="CHEBI:78522"/>
        <dbReference type="ChEBI" id="CHEBI:456215"/>
        <dbReference type="EC" id="6.1.1.14"/>
    </reaction>
</comment>
<evidence type="ECO:0000313" key="12">
    <source>
        <dbReference type="EMBL" id="MBB1096926.1"/>
    </source>
</evidence>
<dbReference type="AlphaFoldDB" id="A0A7W3UJW1"/>
<dbReference type="SUPFAM" id="SSF109604">
    <property type="entry name" value="HD-domain/PDEase-like"/>
    <property type="match status" value="1"/>
</dbReference>
<dbReference type="InterPro" id="IPR008909">
    <property type="entry name" value="DALR_anticod-bd"/>
</dbReference>
<dbReference type="Proteomes" id="UP000517106">
    <property type="component" value="Unassembled WGS sequence"/>
</dbReference>
<evidence type="ECO:0000256" key="10">
    <source>
        <dbReference type="HAMAP-Rule" id="MF_00255"/>
    </source>
</evidence>
<dbReference type="NCBIfam" id="TIGR00211">
    <property type="entry name" value="glyS"/>
    <property type="match status" value="1"/>
</dbReference>
<dbReference type="EC" id="6.1.1.14" evidence="10"/>
<accession>A0A7W3UJW1</accession>
<keyword evidence="3 10" id="KW-0963">Cytoplasm</keyword>
<evidence type="ECO:0000259" key="11">
    <source>
        <dbReference type="Pfam" id="PF05746"/>
    </source>
</evidence>
<keyword evidence="5 10" id="KW-0547">Nucleotide-binding</keyword>
<dbReference type="GO" id="GO:0005524">
    <property type="term" value="F:ATP binding"/>
    <property type="evidence" value="ECO:0007669"/>
    <property type="project" value="UniProtKB-UniRule"/>
</dbReference>
<keyword evidence="7 10" id="KW-0648">Protein biosynthesis</keyword>
<proteinExistence type="inferred from homology"/>
<dbReference type="PANTHER" id="PTHR30075:SF2">
    <property type="entry name" value="GLYCINE--TRNA LIGASE, CHLOROPLASTIC_MITOCHONDRIAL 2"/>
    <property type="match status" value="1"/>
</dbReference>
<keyword evidence="13" id="KW-1185">Reference proteome</keyword>
<organism evidence="12 13">
    <name type="scientific">Limosilactobacillus rudii</name>
    <dbReference type="NCBI Taxonomy" id="2759755"/>
    <lineage>
        <taxon>Bacteria</taxon>
        <taxon>Bacillati</taxon>
        <taxon>Bacillota</taxon>
        <taxon>Bacilli</taxon>
        <taxon>Lactobacillales</taxon>
        <taxon>Lactobacillaceae</taxon>
        <taxon>Limosilactobacillus</taxon>
    </lineage>
</organism>
<evidence type="ECO:0000256" key="7">
    <source>
        <dbReference type="ARBA" id="ARBA00022917"/>
    </source>
</evidence>
<dbReference type="GO" id="GO:0005829">
    <property type="term" value="C:cytosol"/>
    <property type="evidence" value="ECO:0007669"/>
    <property type="project" value="TreeGrafter"/>
</dbReference>
<dbReference type="InterPro" id="IPR006194">
    <property type="entry name" value="Gly-tRNA-synth_heterodimer"/>
</dbReference>
<evidence type="ECO:0000256" key="1">
    <source>
        <dbReference type="ARBA" id="ARBA00004496"/>
    </source>
</evidence>
<gene>
    <name evidence="10" type="primary">glyS</name>
    <name evidence="12" type="ORF">H5S09_03035</name>
</gene>